<keyword evidence="5" id="KW-1267">Proteomics identification</keyword>
<gene>
    <name evidence="2 4" type="primary">msa-1</name>
    <name evidence="2" type="ORF">CELE_ZC410.5</name>
    <name evidence="4" type="ORF">ZC410.5</name>
</gene>
<dbReference type="Proteomes" id="UP000001940">
    <property type="component" value="Chromosome IV"/>
</dbReference>
<proteinExistence type="evidence at protein level"/>
<dbReference type="PIR" id="T27552">
    <property type="entry name" value="T27552"/>
</dbReference>
<sequence length="174" mass="19215">MEGEISSQSVAMFGRVSAVLLLLAVSAHAGFFDDVQGVTSDVGNFFSNQFQNAKDLFSNDQNELEKNVQRVKDLLTGLKEKVKGLEPLANDAQKETLKKVDGFLAEVSSFQSEVKEEGSAKFEENKVKWQNMVTEMFDKSGLNNVLKLVGMQNSAPSAFISAAFAPIFYMIFVR</sequence>
<protein>
    <submittedName>
        <fullName evidence="2">Transmembrane protein</fullName>
    </submittedName>
</protein>
<keyword evidence="3" id="KW-1185">Reference proteome</keyword>
<dbReference type="KEGG" id="cel:CELE_ZC410.5"/>
<dbReference type="Bgee" id="WBGene00013882">
    <property type="expression patterns" value="Expressed in larva and 3 other cell types or tissues"/>
</dbReference>
<dbReference type="GeneID" id="177728"/>
<dbReference type="UCSC" id="ZC410.5a">
    <property type="organism name" value="c. elegans"/>
</dbReference>
<dbReference type="OMA" id="QFQNAKD"/>
<reference evidence="2 3" key="1">
    <citation type="journal article" date="1998" name="Science">
        <title>Genome sequence of the nematode C. elegans: a platform for investigating biology.</title>
        <authorList>
            <consortium name="The C. elegans sequencing consortium"/>
            <person name="Sulson J.E."/>
            <person name="Waterston R."/>
        </authorList>
    </citation>
    <scope>NUCLEOTIDE SEQUENCE [LARGE SCALE GENOMIC DNA]</scope>
    <source>
        <strain evidence="2 3">Bristol N2</strain>
    </source>
</reference>
<evidence type="ECO:0000256" key="1">
    <source>
        <dbReference type="SAM" id="Phobius"/>
    </source>
</evidence>
<evidence type="ECO:0000313" key="2">
    <source>
        <dbReference type="EMBL" id="CAA92570.1"/>
    </source>
</evidence>
<organism evidence="2 3">
    <name type="scientific">Caenorhabditis elegans</name>
    <dbReference type="NCBI Taxonomy" id="6239"/>
    <lineage>
        <taxon>Eukaryota</taxon>
        <taxon>Metazoa</taxon>
        <taxon>Ecdysozoa</taxon>
        <taxon>Nematoda</taxon>
        <taxon>Chromadorea</taxon>
        <taxon>Rhabditida</taxon>
        <taxon>Rhabditina</taxon>
        <taxon>Rhabditomorpha</taxon>
        <taxon>Rhabditoidea</taxon>
        <taxon>Rhabditidae</taxon>
        <taxon>Peloderinae</taxon>
        <taxon>Caenorhabditis</taxon>
    </lineage>
</organism>
<dbReference type="AGR" id="WB:WBGene00013882"/>
<keyword evidence="1" id="KW-1133">Transmembrane helix</keyword>
<dbReference type="eggNOG" id="ENOG502T0X1">
    <property type="taxonomic scope" value="Eukaryota"/>
</dbReference>
<keyword evidence="1" id="KW-0472">Membrane</keyword>
<name>P91844_CAEEL</name>
<dbReference type="InParanoid" id="P91844"/>
<dbReference type="OrthoDB" id="5813557at2759"/>
<dbReference type="InterPro" id="IPR016859">
    <property type="entry name" value="UCP207779"/>
</dbReference>
<dbReference type="CTD" id="177728"/>
<dbReference type="SMR" id="P91844"/>
<evidence type="ECO:0000313" key="4">
    <source>
        <dbReference type="WormBase" id="ZC410.5a"/>
    </source>
</evidence>
<accession>P91844</accession>
<dbReference type="EMBL" id="BX284604">
    <property type="protein sequence ID" value="CAA92570.1"/>
    <property type="molecule type" value="Genomic_DNA"/>
</dbReference>
<dbReference type="WormBase" id="ZC410.5a">
    <property type="protein sequence ID" value="CE15209"/>
    <property type="gene ID" value="WBGene00013882"/>
    <property type="gene designation" value="msa-1"/>
</dbReference>
<feature type="transmembrane region" description="Helical" evidence="1">
    <location>
        <begin position="12"/>
        <end position="32"/>
    </location>
</feature>
<keyword evidence="1 2" id="KW-0812">Transmembrane</keyword>
<dbReference type="PeptideAtlas" id="P91844"/>
<dbReference type="AlphaFoldDB" id="P91844"/>
<dbReference type="PaxDb" id="6239-ZC410.5a"/>
<dbReference type="PIRSF" id="PIRSF027779">
    <property type="entry name" value="UCP207779"/>
    <property type="match status" value="1"/>
</dbReference>
<dbReference type="ExpressionAtlas" id="P91844">
    <property type="expression patterns" value="baseline and differential"/>
</dbReference>
<dbReference type="RefSeq" id="NP_001023598.1">
    <property type="nucleotide sequence ID" value="NM_001028427.6"/>
</dbReference>
<feature type="transmembrane region" description="Helical" evidence="1">
    <location>
        <begin position="155"/>
        <end position="173"/>
    </location>
</feature>
<dbReference type="FunCoup" id="P91844">
    <property type="interactions" value="46"/>
</dbReference>
<evidence type="ECO:0000313" key="3">
    <source>
        <dbReference type="Proteomes" id="UP000001940"/>
    </source>
</evidence>
<evidence type="ECO:0007829" key="5">
    <source>
        <dbReference type="PeptideAtlas" id="P91844"/>
    </source>
</evidence>